<keyword evidence="7" id="KW-0808">Transferase</keyword>
<protein>
    <recommendedName>
        <fullName evidence="4">thiopurine S-methyltransferase</fullName>
        <ecNumber evidence="4">2.1.1.67</ecNumber>
    </recommendedName>
</protein>
<dbReference type="EMBL" id="RQTK01000496">
    <property type="protein sequence ID" value="RUS78681.1"/>
    <property type="molecule type" value="Genomic_DNA"/>
</dbReference>
<dbReference type="OrthoDB" id="276151at2759"/>
<dbReference type="InterPro" id="IPR008854">
    <property type="entry name" value="TPMT"/>
</dbReference>
<comment type="subcellular location">
    <subcellularLocation>
        <location evidence="2">Cytoplasm</location>
    </subcellularLocation>
</comment>
<proteinExistence type="inferred from homology"/>
<keyword evidence="10" id="KW-1185">Reference proteome</keyword>
<dbReference type="PROSITE" id="PS51585">
    <property type="entry name" value="SAM_MT_TPMT"/>
    <property type="match status" value="1"/>
</dbReference>
<dbReference type="SUPFAM" id="SSF53335">
    <property type="entry name" value="S-adenosyl-L-methionine-dependent methyltransferases"/>
    <property type="match status" value="1"/>
</dbReference>
<dbReference type="AlphaFoldDB" id="A0A3S1B305"/>
<organism evidence="9 10">
    <name type="scientific">Elysia chlorotica</name>
    <name type="common">Eastern emerald elysia</name>
    <name type="synonym">Sea slug</name>
    <dbReference type="NCBI Taxonomy" id="188477"/>
    <lineage>
        <taxon>Eukaryota</taxon>
        <taxon>Metazoa</taxon>
        <taxon>Spiralia</taxon>
        <taxon>Lophotrochozoa</taxon>
        <taxon>Mollusca</taxon>
        <taxon>Gastropoda</taxon>
        <taxon>Heterobranchia</taxon>
        <taxon>Euthyneura</taxon>
        <taxon>Panpulmonata</taxon>
        <taxon>Sacoglossa</taxon>
        <taxon>Placobranchoidea</taxon>
        <taxon>Plakobranchidae</taxon>
        <taxon>Elysia</taxon>
    </lineage>
</organism>
<evidence type="ECO:0000256" key="6">
    <source>
        <dbReference type="ARBA" id="ARBA00022603"/>
    </source>
</evidence>
<dbReference type="Pfam" id="PF05724">
    <property type="entry name" value="TPMT"/>
    <property type="match status" value="1"/>
</dbReference>
<dbReference type="GO" id="GO:0005737">
    <property type="term" value="C:cytoplasm"/>
    <property type="evidence" value="ECO:0007669"/>
    <property type="project" value="UniProtKB-SubCell"/>
</dbReference>
<dbReference type="Proteomes" id="UP000271974">
    <property type="component" value="Unassembled WGS sequence"/>
</dbReference>
<dbReference type="EC" id="2.1.1.67" evidence="4"/>
<dbReference type="GO" id="GO:0008119">
    <property type="term" value="F:thiopurine S-methyltransferase activity"/>
    <property type="evidence" value="ECO:0007669"/>
    <property type="project" value="UniProtKB-EC"/>
</dbReference>
<dbReference type="GO" id="GO:0032259">
    <property type="term" value="P:methylation"/>
    <property type="evidence" value="ECO:0007669"/>
    <property type="project" value="UniProtKB-KW"/>
</dbReference>
<dbReference type="PANTHER" id="PTHR10259:SF11">
    <property type="entry name" value="THIOPURINE S-METHYLTRANSFERASE"/>
    <property type="match status" value="1"/>
</dbReference>
<evidence type="ECO:0000313" key="10">
    <source>
        <dbReference type="Proteomes" id="UP000271974"/>
    </source>
</evidence>
<evidence type="ECO:0000256" key="3">
    <source>
        <dbReference type="ARBA" id="ARBA00008145"/>
    </source>
</evidence>
<evidence type="ECO:0000256" key="1">
    <source>
        <dbReference type="ARBA" id="ARBA00000903"/>
    </source>
</evidence>
<dbReference type="FunFam" id="3.40.50.150:FF:000101">
    <property type="entry name" value="Thiopurine S-methyltransferase"/>
    <property type="match status" value="1"/>
</dbReference>
<dbReference type="STRING" id="188477.A0A3S1B305"/>
<evidence type="ECO:0000256" key="8">
    <source>
        <dbReference type="ARBA" id="ARBA00022691"/>
    </source>
</evidence>
<comment type="caution">
    <text evidence="9">The sequence shown here is derived from an EMBL/GenBank/DDBJ whole genome shotgun (WGS) entry which is preliminary data.</text>
</comment>
<reference evidence="9 10" key="1">
    <citation type="submission" date="2019-01" db="EMBL/GenBank/DDBJ databases">
        <title>A draft genome assembly of the solar-powered sea slug Elysia chlorotica.</title>
        <authorList>
            <person name="Cai H."/>
            <person name="Li Q."/>
            <person name="Fang X."/>
            <person name="Li J."/>
            <person name="Curtis N.E."/>
            <person name="Altenburger A."/>
            <person name="Shibata T."/>
            <person name="Feng M."/>
            <person name="Maeda T."/>
            <person name="Schwartz J.A."/>
            <person name="Shigenobu S."/>
            <person name="Lundholm N."/>
            <person name="Nishiyama T."/>
            <person name="Yang H."/>
            <person name="Hasebe M."/>
            <person name="Li S."/>
            <person name="Pierce S.K."/>
            <person name="Wang J."/>
        </authorList>
    </citation>
    <scope>NUCLEOTIDE SEQUENCE [LARGE SCALE GENOMIC DNA]</scope>
    <source>
        <strain evidence="9">EC2010</strain>
        <tissue evidence="9">Whole organism of an adult</tissue>
    </source>
</reference>
<keyword evidence="6" id="KW-0489">Methyltransferase</keyword>
<name>A0A3S1B305_ELYCH</name>
<keyword evidence="5" id="KW-0963">Cytoplasm</keyword>
<dbReference type="InterPro" id="IPR029063">
    <property type="entry name" value="SAM-dependent_MTases_sf"/>
</dbReference>
<comment type="similarity">
    <text evidence="3">Belongs to the class I-like SAM-binding methyltransferase superfamily. TPMT family.</text>
</comment>
<dbReference type="CDD" id="cd02440">
    <property type="entry name" value="AdoMet_MTases"/>
    <property type="match status" value="1"/>
</dbReference>
<sequence length="244" mass="27168">MASTLVPGVTPGQDGDGADRVKMWETRWEQGETAFHKSNVHKMLEKLMPKLNPDGNLKKILVPLCGKSVDMKWLADQGIVAIGIEGVPQAIQEFFTENSLERVESNVSGLGPSGKLHQSRDSMIKIYGGDMLQFSTTVEGTFDAIWDRGSLVALDREDVPGYAKILTDVLNKGGRILVEVMEYTNQSLSVLEESARPPPPHAMFEPQMRDLFEPQCTVEKVDHDCLKFAGRVDFNLAYYLIVKK</sequence>
<accession>A0A3S1B305</accession>
<comment type="catalytic activity">
    <reaction evidence="1">
        <text>S-adenosyl-L-methionine + a thiopurine = S-adenosyl-L-homocysteine + a thiopurine S-methylether.</text>
        <dbReference type="EC" id="2.1.1.67"/>
    </reaction>
</comment>
<evidence type="ECO:0000256" key="4">
    <source>
        <dbReference type="ARBA" id="ARBA00011905"/>
    </source>
</evidence>
<gene>
    <name evidence="9" type="ORF">EGW08_013569</name>
</gene>
<evidence type="ECO:0000256" key="7">
    <source>
        <dbReference type="ARBA" id="ARBA00022679"/>
    </source>
</evidence>
<dbReference type="PANTHER" id="PTHR10259">
    <property type="entry name" value="THIOPURINE S-METHYLTRANSFERASE"/>
    <property type="match status" value="1"/>
</dbReference>
<evidence type="ECO:0000313" key="9">
    <source>
        <dbReference type="EMBL" id="RUS78681.1"/>
    </source>
</evidence>
<evidence type="ECO:0000256" key="5">
    <source>
        <dbReference type="ARBA" id="ARBA00022490"/>
    </source>
</evidence>
<keyword evidence="8" id="KW-0949">S-adenosyl-L-methionine</keyword>
<evidence type="ECO:0000256" key="2">
    <source>
        <dbReference type="ARBA" id="ARBA00004496"/>
    </source>
</evidence>
<dbReference type="Gene3D" id="3.40.50.150">
    <property type="entry name" value="Vaccinia Virus protein VP39"/>
    <property type="match status" value="1"/>
</dbReference>